<evidence type="ECO:0000256" key="1">
    <source>
        <dbReference type="SAM" id="MobiDB-lite"/>
    </source>
</evidence>
<dbReference type="InterPro" id="IPR050149">
    <property type="entry name" value="Collagen_superfamily"/>
</dbReference>
<keyword evidence="3" id="KW-1185">Reference proteome</keyword>
<protein>
    <submittedName>
        <fullName evidence="2">Uncharacterized protein</fullName>
    </submittedName>
</protein>
<dbReference type="InterPro" id="IPR008160">
    <property type="entry name" value="Collagen"/>
</dbReference>
<sequence length="546" mass="55666">MAVLSTGPISNIPVGGNRLTRTVNIKIDNRDSVNASTVLLQGYRLNGTRILYALENINIGPNQVITRNLTANFDAFEFVFTTSGPAEASTQISVWGRDVAGQLVAAHRVVSDELLGSNQGVQGPQGPQGSTGATGDQGPQGSTGATGAQGPQGSTGATGTQGPQGSTGATGAQGPQGSTGATGAQGPQGSTGATGAQGPQGVQGSQGNTGVQGPQGEQGPQGTGEQGAQGPQGPQGTTGSTGPQGEQGPQGPSDFLWGEETVFWADSSAPGPGDGSPLNPFNSLQAAITAATSSALAVTFGMRARLVILIAANSVFDEDITIPPARHVQLLGLGPWVLGNADLANFGSSTPRNVTIQTSQAAEDVYLMQGPAFDARPVTVIGTFNNGTSVSTHTNYTNGAIISGNVTFQNVAVGDPFTTIEFQLHNAKINGNVVQSGHMGQLNTYVYNSWFAGTVIHNGLRLQRMVDSRSDSTIQIAVYSNILNSFIGGNVTANPATDVPPIGIFGSQFGTITWTGNLTLDGASNYYFVNSGSSVTGTKLVLFNGT</sequence>
<dbReference type="KEGG" id="bif:N288_11445"/>
<dbReference type="PANTHER" id="PTHR24023:SF1095">
    <property type="entry name" value="EGF-LIKE DOMAIN-CONTAINING PROTEIN"/>
    <property type="match status" value="1"/>
</dbReference>
<dbReference type="GO" id="GO:0030020">
    <property type="term" value="F:extracellular matrix structural constituent conferring tensile strength"/>
    <property type="evidence" value="ECO:0007669"/>
    <property type="project" value="TreeGrafter"/>
</dbReference>
<dbReference type="RefSeq" id="WP_022543813.1">
    <property type="nucleotide sequence ID" value="NC_022524.1"/>
</dbReference>
<evidence type="ECO:0000313" key="3">
    <source>
        <dbReference type="Proteomes" id="UP000017805"/>
    </source>
</evidence>
<dbReference type="InterPro" id="IPR011050">
    <property type="entry name" value="Pectin_lyase_fold/virulence"/>
</dbReference>
<dbReference type="OrthoDB" id="2861673at2"/>
<feature type="compositionally biased region" description="Low complexity" evidence="1">
    <location>
        <begin position="228"/>
        <end position="252"/>
    </location>
</feature>
<dbReference type="GO" id="GO:0030198">
    <property type="term" value="P:extracellular matrix organization"/>
    <property type="evidence" value="ECO:0007669"/>
    <property type="project" value="TreeGrafter"/>
</dbReference>
<dbReference type="HOGENOM" id="CLU_498443_0_0_9"/>
<dbReference type="STRING" id="1367477.N288_11445"/>
<dbReference type="Pfam" id="PF01391">
    <property type="entry name" value="Collagen"/>
    <property type="match status" value="2"/>
</dbReference>
<feature type="compositionally biased region" description="Low complexity" evidence="1">
    <location>
        <begin position="116"/>
        <end position="134"/>
    </location>
</feature>
<dbReference type="GO" id="GO:0031012">
    <property type="term" value="C:extracellular matrix"/>
    <property type="evidence" value="ECO:0007669"/>
    <property type="project" value="TreeGrafter"/>
</dbReference>
<dbReference type="PANTHER" id="PTHR24023">
    <property type="entry name" value="COLLAGEN ALPHA"/>
    <property type="match status" value="1"/>
</dbReference>
<dbReference type="SUPFAM" id="SSF51126">
    <property type="entry name" value="Pectin lyase-like"/>
    <property type="match status" value="1"/>
</dbReference>
<dbReference type="EMBL" id="CP006643">
    <property type="protein sequence ID" value="AGX04198.1"/>
    <property type="molecule type" value="Genomic_DNA"/>
</dbReference>
<dbReference type="AlphaFoldDB" id="U5LA01"/>
<dbReference type="GO" id="GO:0005615">
    <property type="term" value="C:extracellular space"/>
    <property type="evidence" value="ECO:0007669"/>
    <property type="project" value="TreeGrafter"/>
</dbReference>
<evidence type="ECO:0000313" key="2">
    <source>
        <dbReference type="EMBL" id="AGX04198.1"/>
    </source>
</evidence>
<feature type="compositionally biased region" description="Polar residues" evidence="1">
    <location>
        <begin position="137"/>
        <end position="194"/>
    </location>
</feature>
<organism evidence="2 3">
    <name type="scientific">Bacillus infantis NRRL B-14911</name>
    <dbReference type="NCBI Taxonomy" id="1367477"/>
    <lineage>
        <taxon>Bacteria</taxon>
        <taxon>Bacillati</taxon>
        <taxon>Bacillota</taxon>
        <taxon>Bacilli</taxon>
        <taxon>Bacillales</taxon>
        <taxon>Bacillaceae</taxon>
        <taxon>Bacillus</taxon>
    </lineage>
</organism>
<feature type="region of interest" description="Disordered" evidence="1">
    <location>
        <begin position="116"/>
        <end position="256"/>
    </location>
</feature>
<feature type="compositionally biased region" description="Low complexity" evidence="1">
    <location>
        <begin position="209"/>
        <end position="218"/>
    </location>
</feature>
<dbReference type="Proteomes" id="UP000017805">
    <property type="component" value="Chromosome"/>
</dbReference>
<name>U5LA01_9BACI</name>
<dbReference type="PATRIC" id="fig|1367477.3.peg.2225"/>
<accession>U5LA01</accession>
<reference evidence="2 3" key="1">
    <citation type="submission" date="2013-07" db="EMBL/GenBank/DDBJ databases">
        <title>Complete genome sequence of Bacillus infantis NRRL B-14911 that has potential to induce cardiac disease by antigenic mimicry.</title>
        <authorList>
            <person name="Massilamany C."/>
            <person name="Smith T.P.L."/>
            <person name="Loy J.D."/>
            <person name="Barletta R."/>
            <person name="Reddy J."/>
        </authorList>
    </citation>
    <scope>NUCLEOTIDE SEQUENCE [LARGE SCALE GENOMIC DNA]</scope>
    <source>
        <strain evidence="2 3">NRRL B-14911</strain>
    </source>
</reference>
<proteinExistence type="predicted"/>
<gene>
    <name evidence="2" type="ORF">N288_11445</name>
</gene>